<evidence type="ECO:0000259" key="5">
    <source>
        <dbReference type="Pfam" id="PF14833"/>
    </source>
</evidence>
<dbReference type="GO" id="GO:0016491">
    <property type="term" value="F:oxidoreductase activity"/>
    <property type="evidence" value="ECO:0007669"/>
    <property type="project" value="UniProtKB-KW"/>
</dbReference>
<evidence type="ECO:0000256" key="1">
    <source>
        <dbReference type="ARBA" id="ARBA00023002"/>
    </source>
</evidence>
<keyword evidence="2" id="KW-0520">NAD</keyword>
<dbReference type="OrthoDB" id="9812907at2"/>
<dbReference type="GO" id="GO:0050661">
    <property type="term" value="F:NADP binding"/>
    <property type="evidence" value="ECO:0007669"/>
    <property type="project" value="InterPro"/>
</dbReference>
<evidence type="ECO:0000259" key="4">
    <source>
        <dbReference type="Pfam" id="PF03446"/>
    </source>
</evidence>
<reference evidence="6 7" key="1">
    <citation type="submission" date="2018-03" db="EMBL/GenBank/DDBJ databases">
        <title>The draft genome of Mesorhizobium sp. 6GN-30.</title>
        <authorList>
            <person name="Liu L."/>
            <person name="Li L."/>
            <person name="Wang T."/>
            <person name="Zhang X."/>
            <person name="Liang L."/>
        </authorList>
    </citation>
    <scope>NUCLEOTIDE SEQUENCE [LARGE SCALE GENOMIC DNA]</scope>
    <source>
        <strain evidence="6 7">6GN30</strain>
    </source>
</reference>
<dbReference type="Pfam" id="PF14833">
    <property type="entry name" value="NAD_binding_11"/>
    <property type="match status" value="1"/>
</dbReference>
<dbReference type="GO" id="GO:0051287">
    <property type="term" value="F:NAD binding"/>
    <property type="evidence" value="ECO:0007669"/>
    <property type="project" value="InterPro"/>
</dbReference>
<gene>
    <name evidence="6" type="ORF">C7I84_27130</name>
</gene>
<dbReference type="SUPFAM" id="SSF48179">
    <property type="entry name" value="6-phosphogluconate dehydrogenase C-terminal domain-like"/>
    <property type="match status" value="1"/>
</dbReference>
<dbReference type="PANTHER" id="PTHR43060">
    <property type="entry name" value="3-HYDROXYISOBUTYRATE DEHYDROGENASE-LIKE 1, MITOCHONDRIAL-RELATED"/>
    <property type="match status" value="1"/>
</dbReference>
<dbReference type="InterPro" id="IPR008927">
    <property type="entry name" value="6-PGluconate_DH-like_C_sf"/>
</dbReference>
<keyword evidence="7" id="KW-1185">Reference proteome</keyword>
<sequence length="308" mass="31917">MSSDTGERIGFIGIGLMGHGIARNIVEKGYPVTFLGRAKRAPADDLVSRGAVEVRSVEEVAAASTVVFLCVTGSREVEAIVRGPGGLKGALKPGSVIVDCSTSDPTSTAALAAELAPLGIELADAPLGGTPKEAAEGKLSAMVGAGDAVFARLRPVIETWAAKVVHIGVTGDGHRMKLLNNFLSLGYAAIYSEALVLAQKVGISPARFDAVIRGGRMDCGFYQTFMRWTLEGDRDAHKFTIANAFKDLKYLESMADAAGLINPLGNAAKNAFAVAVAAGAADEFVPMLPTHVGRLNGVDLAPPSSEGP</sequence>
<dbReference type="InterPro" id="IPR013328">
    <property type="entry name" value="6PGD_dom2"/>
</dbReference>
<comment type="caution">
    <text evidence="6">The sequence shown here is derived from an EMBL/GenBank/DDBJ whole genome shotgun (WGS) entry which is preliminary data.</text>
</comment>
<keyword evidence="1" id="KW-0560">Oxidoreductase</keyword>
<dbReference type="Pfam" id="PF03446">
    <property type="entry name" value="NAD_binding_2"/>
    <property type="match status" value="1"/>
</dbReference>
<accession>A0A2P7RNH8</accession>
<dbReference type="EMBL" id="PXYK01000040">
    <property type="protein sequence ID" value="PSJ51750.1"/>
    <property type="molecule type" value="Genomic_DNA"/>
</dbReference>
<feature type="domain" description="6-phosphogluconate dehydrogenase NADP-binding" evidence="4">
    <location>
        <begin position="8"/>
        <end position="168"/>
    </location>
</feature>
<dbReference type="InterPro" id="IPR029154">
    <property type="entry name" value="HIBADH-like_NADP-bd"/>
</dbReference>
<organism evidence="6 7">
    <name type="scientific">Kumtagia ephedrae</name>
    <dbReference type="NCBI Taxonomy" id="2116701"/>
    <lineage>
        <taxon>Bacteria</taxon>
        <taxon>Pseudomonadati</taxon>
        <taxon>Pseudomonadota</taxon>
        <taxon>Alphaproteobacteria</taxon>
        <taxon>Hyphomicrobiales</taxon>
        <taxon>Phyllobacteriaceae</taxon>
        <taxon>Kumtagia</taxon>
    </lineage>
</organism>
<dbReference type="Proteomes" id="UP000241229">
    <property type="component" value="Unassembled WGS sequence"/>
</dbReference>
<dbReference type="RefSeq" id="WP_106775336.1">
    <property type="nucleotide sequence ID" value="NZ_PXYK01000040.1"/>
</dbReference>
<dbReference type="InterPro" id="IPR006115">
    <property type="entry name" value="6PGDH_NADP-bd"/>
</dbReference>
<dbReference type="InterPro" id="IPR036291">
    <property type="entry name" value="NAD(P)-bd_dom_sf"/>
</dbReference>
<evidence type="ECO:0000256" key="3">
    <source>
        <dbReference type="PIRSR" id="PIRSR000103-1"/>
    </source>
</evidence>
<dbReference type="Gene3D" id="3.40.50.720">
    <property type="entry name" value="NAD(P)-binding Rossmann-like Domain"/>
    <property type="match status" value="1"/>
</dbReference>
<dbReference type="PIRSF" id="PIRSF000103">
    <property type="entry name" value="HIBADH"/>
    <property type="match status" value="1"/>
</dbReference>
<dbReference type="SUPFAM" id="SSF51735">
    <property type="entry name" value="NAD(P)-binding Rossmann-fold domains"/>
    <property type="match status" value="1"/>
</dbReference>
<evidence type="ECO:0000313" key="6">
    <source>
        <dbReference type="EMBL" id="PSJ51750.1"/>
    </source>
</evidence>
<dbReference type="Gene3D" id="1.10.1040.10">
    <property type="entry name" value="N-(1-d-carboxylethyl)-l-norvaline Dehydrogenase, domain 2"/>
    <property type="match status" value="1"/>
</dbReference>
<feature type="active site" evidence="3">
    <location>
        <position position="177"/>
    </location>
</feature>
<feature type="domain" description="3-hydroxyisobutyrate dehydrogenase-like NAD-binding" evidence="5">
    <location>
        <begin position="171"/>
        <end position="282"/>
    </location>
</feature>
<proteinExistence type="predicted"/>
<dbReference type="PANTHER" id="PTHR43060:SF15">
    <property type="entry name" value="3-HYDROXYISOBUTYRATE DEHYDROGENASE-LIKE 1, MITOCHONDRIAL-RELATED"/>
    <property type="match status" value="1"/>
</dbReference>
<dbReference type="AlphaFoldDB" id="A0A2P7RNH8"/>
<evidence type="ECO:0000256" key="2">
    <source>
        <dbReference type="ARBA" id="ARBA00023027"/>
    </source>
</evidence>
<dbReference type="InterPro" id="IPR015815">
    <property type="entry name" value="HIBADH-related"/>
</dbReference>
<evidence type="ECO:0000313" key="7">
    <source>
        <dbReference type="Proteomes" id="UP000241229"/>
    </source>
</evidence>
<name>A0A2P7RNH8_9HYPH</name>
<protein>
    <submittedName>
        <fullName evidence="6">NAD(P)-dependent oxidoreductase</fullName>
    </submittedName>
</protein>